<accession>A0A166F7T9</accession>
<reference evidence="1 2" key="1">
    <citation type="journal article" date="2016" name="Mol. Biol. Evol.">
        <title>Comparative Genomics of Early-Diverging Mushroom-Forming Fungi Provides Insights into the Origins of Lignocellulose Decay Capabilities.</title>
        <authorList>
            <person name="Nagy L.G."/>
            <person name="Riley R."/>
            <person name="Tritt A."/>
            <person name="Adam C."/>
            <person name="Daum C."/>
            <person name="Floudas D."/>
            <person name="Sun H."/>
            <person name="Yadav J.S."/>
            <person name="Pangilinan J."/>
            <person name="Larsson K.H."/>
            <person name="Matsuura K."/>
            <person name="Barry K."/>
            <person name="Labutti K."/>
            <person name="Kuo R."/>
            <person name="Ohm R.A."/>
            <person name="Bhattacharya S.S."/>
            <person name="Shirouzu T."/>
            <person name="Yoshinaga Y."/>
            <person name="Martin F.M."/>
            <person name="Grigoriev I.V."/>
            <person name="Hibbett D.S."/>
        </authorList>
    </citation>
    <scope>NUCLEOTIDE SEQUENCE [LARGE SCALE GENOMIC DNA]</scope>
    <source>
        <strain evidence="1 2">HHB10207 ss-3</strain>
    </source>
</reference>
<sequence length="558" mass="63399">MATQISVNGIPSALQLSELLAAFENSIAEGVQIIQKQALHTRQDDAKLEQVDQAFSQLNQRISSLPIRLKQQRNLCTPLGRLSDEIILQILGYCLVSNAGENSSQDLYYIKETIPLSSAFFLCRRWRDLANSYPPLWSQVALPCNPNLFRLFRDRSGTSRMRVHLTNVGVRFDDVHMHALGDPLCQLAPRISEMEVDWSYNTENRLRLDQFLARHLRQNQLSSLELLLLSDGGSHQLTDYSINAPALRTLRISAKRPTTPLYMRVENLVELSYLCDCLSPFNILRLLSEFPHLERCSIFDQIPDSQSHTETLPVISLPRLKSIHIGSLYLSDMIQVLENLKVPSSARLRLQTDEPHSRSTSIETLLAPYLASTQEIHVVKSKCMVTYRLTSDAGGLLLVENTFDHGRRIAVTSLVALSRYPTNLSRINLKVQHLPSLYDLVHVLSSWPSVKHIGVCTPYDDFERLLTALMETPNTMCPLLRSFDCTGTKFSGNYMKRFLEFRTSKCVALQELNITEGFSDLEPGEVAHLVGKVREIPVESKLRWEVARPDCDPYPRWL</sequence>
<dbReference type="EMBL" id="KV428033">
    <property type="protein sequence ID" value="KZT40371.1"/>
    <property type="molecule type" value="Genomic_DNA"/>
</dbReference>
<dbReference type="OrthoDB" id="3266451at2759"/>
<evidence type="ECO:0008006" key="3">
    <source>
        <dbReference type="Google" id="ProtNLM"/>
    </source>
</evidence>
<proteinExistence type="predicted"/>
<protein>
    <recommendedName>
        <fullName evidence="3">F-box domain-containing protein</fullName>
    </recommendedName>
</protein>
<evidence type="ECO:0000313" key="1">
    <source>
        <dbReference type="EMBL" id="KZT40371.1"/>
    </source>
</evidence>
<evidence type="ECO:0000313" key="2">
    <source>
        <dbReference type="Proteomes" id="UP000076798"/>
    </source>
</evidence>
<keyword evidence="2" id="KW-1185">Reference proteome</keyword>
<dbReference type="AlphaFoldDB" id="A0A166F7T9"/>
<name>A0A166F7T9_9AGAM</name>
<dbReference type="SUPFAM" id="SSF52047">
    <property type="entry name" value="RNI-like"/>
    <property type="match status" value="1"/>
</dbReference>
<gene>
    <name evidence="1" type="ORF">SISSUDRAFT_1127264</name>
</gene>
<organism evidence="1 2">
    <name type="scientific">Sistotremastrum suecicum HHB10207 ss-3</name>
    <dbReference type="NCBI Taxonomy" id="1314776"/>
    <lineage>
        <taxon>Eukaryota</taxon>
        <taxon>Fungi</taxon>
        <taxon>Dikarya</taxon>
        <taxon>Basidiomycota</taxon>
        <taxon>Agaricomycotina</taxon>
        <taxon>Agaricomycetes</taxon>
        <taxon>Sistotremastrales</taxon>
        <taxon>Sistotremastraceae</taxon>
        <taxon>Sistotremastrum</taxon>
    </lineage>
</organism>
<dbReference type="Proteomes" id="UP000076798">
    <property type="component" value="Unassembled WGS sequence"/>
</dbReference>